<feature type="region of interest" description="Disordered" evidence="1">
    <location>
        <begin position="1"/>
        <end position="27"/>
    </location>
</feature>
<dbReference type="EMBL" id="AP017925">
    <property type="protein sequence ID" value="BAW19313.1"/>
    <property type="molecule type" value="Genomic_DNA"/>
</dbReference>
<evidence type="ECO:0000313" key="4">
    <source>
        <dbReference type="Proteomes" id="UP000222950"/>
    </source>
</evidence>
<protein>
    <submittedName>
        <fullName evidence="3">Uncharacterized protein</fullName>
    </submittedName>
</protein>
<evidence type="ECO:0000256" key="2">
    <source>
        <dbReference type="SAM" id="Phobius"/>
    </source>
</evidence>
<keyword evidence="2" id="KW-0812">Transmembrane</keyword>
<keyword evidence="2" id="KW-1133">Transmembrane helix</keyword>
<feature type="transmembrane region" description="Helical" evidence="2">
    <location>
        <begin position="178"/>
        <end position="195"/>
    </location>
</feature>
<accession>A0A1L7N1F1</accession>
<evidence type="ECO:0000313" key="3">
    <source>
        <dbReference type="EMBL" id="BAW19313.1"/>
    </source>
</evidence>
<name>A0A1L7N1F1_9CAUD</name>
<proteinExistence type="predicted"/>
<dbReference type="Proteomes" id="UP000222950">
    <property type="component" value="Segment"/>
</dbReference>
<sequence>MSEQQTTPGAAPVMPEEKKNPLHTPGLTSLLKPEMPRGMQVAFSNKQNFALAAEQIFVHALNRTVWVYRDTYAAVDIMLKQVCNVAMESLGTQQGIDYVTNMVFYNQDAVLREFLFTLQVQFFSQFGEFQAFWTELISNIAESLTCTVTGGKDVKKDLCLVPTELTERMFTPENMRDLLLANNWLIMFIFIALWGRTYTYDELRAFNRRVNAAAHG</sequence>
<reference evidence="3 4" key="1">
    <citation type="submission" date="2016-12" db="EMBL/GenBank/DDBJ databases">
        <title>Characterization of two jumbo phages RP12 and RP31 infecting the phytopathogen Ralstonia solanacearum.</title>
        <authorList>
            <person name="Kawasaki T."/>
            <person name="Yoshikawa G."/>
            <person name="Ogata H."/>
            <person name="Yamada T."/>
        </authorList>
    </citation>
    <scope>NUCLEOTIDE SEQUENCE [LARGE SCALE GENOMIC DNA]</scope>
    <source>
        <strain evidence="3 4">RP31</strain>
    </source>
</reference>
<organism evidence="3 4">
    <name type="scientific">Ralstonia phage RP31</name>
    <dbReference type="NCBI Taxonomy" id="1923890"/>
    <lineage>
        <taxon>Viruses</taxon>
        <taxon>Duplodnaviria</taxon>
        <taxon>Heunggongvirae</taxon>
        <taxon>Uroviricota</taxon>
        <taxon>Caudoviricetes</taxon>
        <taxon>Chimalliviridae</taxon>
        <taxon>Ripduovirus</taxon>
        <taxon>Ripduovirus RP12</taxon>
    </lineage>
</organism>
<keyword evidence="2" id="KW-0472">Membrane</keyword>
<evidence type="ECO:0000256" key="1">
    <source>
        <dbReference type="SAM" id="MobiDB-lite"/>
    </source>
</evidence>